<dbReference type="EMBL" id="JBHSWJ010000002">
    <property type="protein sequence ID" value="MFC6714694.1"/>
    <property type="molecule type" value="Genomic_DNA"/>
</dbReference>
<accession>A0ABW2AVJ2</accession>
<feature type="signal peptide" evidence="1">
    <location>
        <begin position="1"/>
        <end position="30"/>
    </location>
</feature>
<evidence type="ECO:0000313" key="2">
    <source>
        <dbReference type="EMBL" id="MFC6714694.1"/>
    </source>
</evidence>
<name>A0ABW2AVJ2_9MICO</name>
<reference evidence="3" key="1">
    <citation type="journal article" date="2019" name="Int. J. Syst. Evol. Microbiol.">
        <title>The Global Catalogue of Microorganisms (GCM) 10K type strain sequencing project: providing services to taxonomists for standard genome sequencing and annotation.</title>
        <authorList>
            <consortium name="The Broad Institute Genomics Platform"/>
            <consortium name="The Broad Institute Genome Sequencing Center for Infectious Disease"/>
            <person name="Wu L."/>
            <person name="Ma J."/>
        </authorList>
    </citation>
    <scope>NUCLEOTIDE SEQUENCE [LARGE SCALE GENOMIC DNA]</scope>
    <source>
        <strain evidence="3">NBRC 106593</strain>
    </source>
</reference>
<evidence type="ECO:0000256" key="1">
    <source>
        <dbReference type="SAM" id="SignalP"/>
    </source>
</evidence>
<proteinExistence type="predicted"/>
<dbReference type="InterPro" id="IPR006311">
    <property type="entry name" value="TAT_signal"/>
</dbReference>
<protein>
    <submittedName>
        <fullName evidence="2">Uncharacterized protein</fullName>
    </submittedName>
</protein>
<comment type="caution">
    <text evidence="2">The sequence shown here is derived from an EMBL/GenBank/DDBJ whole genome shotgun (WGS) entry which is preliminary data.</text>
</comment>
<feature type="chain" id="PRO_5045181871" evidence="1">
    <location>
        <begin position="31"/>
        <end position="176"/>
    </location>
</feature>
<keyword evidence="3" id="KW-1185">Reference proteome</keyword>
<sequence>MSASRRDLVRAATWSMPAVVAAVAAPAATASPVVYLGHLNASDTSSVKDIGGSTVYLRLGVTVASDVRVPVAATLTAAVSLLIDNPLRASPYEVNNVPIGWTHTSSGSLATHTFTQPVARGNYASTALVNPTPTGQNYFLKWAGRARPTIARVVFSLTGFQDSAPVDISAWDVPYG</sequence>
<keyword evidence="1" id="KW-0732">Signal</keyword>
<dbReference type="PROSITE" id="PS51318">
    <property type="entry name" value="TAT"/>
    <property type="match status" value="1"/>
</dbReference>
<dbReference type="Proteomes" id="UP001596356">
    <property type="component" value="Unassembled WGS sequence"/>
</dbReference>
<evidence type="ECO:0000313" key="3">
    <source>
        <dbReference type="Proteomes" id="UP001596356"/>
    </source>
</evidence>
<dbReference type="RefSeq" id="WP_377823283.1">
    <property type="nucleotide sequence ID" value="NZ_JBHSWJ010000002.1"/>
</dbReference>
<gene>
    <name evidence="2" type="ORF">ACFQBT_13065</name>
</gene>
<organism evidence="2 3">
    <name type="scientific">Branchiibius cervicis</name>
    <dbReference type="NCBI Taxonomy" id="908252"/>
    <lineage>
        <taxon>Bacteria</taxon>
        <taxon>Bacillati</taxon>
        <taxon>Actinomycetota</taxon>
        <taxon>Actinomycetes</taxon>
        <taxon>Micrococcales</taxon>
        <taxon>Dermacoccaceae</taxon>
        <taxon>Branchiibius</taxon>
    </lineage>
</organism>